<dbReference type="RefSeq" id="WP_161931670.1">
    <property type="nucleotide sequence ID" value="NZ_CP047901.1"/>
</dbReference>
<dbReference type="EMBL" id="CP047901">
    <property type="protein sequence ID" value="QHO63284.1"/>
    <property type="molecule type" value="Genomic_DNA"/>
</dbReference>
<organism evidence="1 2">
    <name type="scientific">Candidatus Chazhemtobacterium aquaticus</name>
    <dbReference type="NCBI Taxonomy" id="2715735"/>
    <lineage>
        <taxon>Bacteria</taxon>
        <taxon>Candidatus Chazhemtobacteraceae</taxon>
        <taxon>Candidatus Chazhemtobacterium</taxon>
    </lineage>
</organism>
<evidence type="ECO:0000313" key="2">
    <source>
        <dbReference type="Proteomes" id="UP000463983"/>
    </source>
</evidence>
<protein>
    <submittedName>
        <fullName evidence="1">Uncharacterized protein</fullName>
    </submittedName>
</protein>
<gene>
    <name evidence="1" type="ORF">MICH65_0303</name>
</gene>
<dbReference type="AlphaFoldDB" id="A0A857N5M9"/>
<dbReference type="KEGG" id="caqa:MICH65_0303"/>
<sequence length="59" mass="7058">MVYFEKEFVMTQKQSDQKPDPIGVIVRTMQAVVRANPDRWSEEMRLNFGQKPEEKDDRK</sequence>
<accession>A0A857N5M9</accession>
<proteinExistence type="predicted"/>
<dbReference type="Proteomes" id="UP000463983">
    <property type="component" value="Chromosome"/>
</dbReference>
<keyword evidence="2" id="KW-1185">Reference proteome</keyword>
<evidence type="ECO:0000313" key="1">
    <source>
        <dbReference type="EMBL" id="QHO63284.1"/>
    </source>
</evidence>
<reference evidence="2" key="1">
    <citation type="journal article" date="2020" name="Microorganisms">
        <title>Complete Genome of a Member of a New Bacterial Lineage in the Microgenomates Group Reveals an Unusual Nucleotide Composition Disparity Between Two Strands of DNA and Limited Metabolic Potential.</title>
        <authorList>
            <person name="Kadnikov V.V."/>
            <person name="Mardanov A.V."/>
            <person name="Beletsky A.V."/>
            <person name="Karnachuk O.V."/>
            <person name="Ravin N.V."/>
        </authorList>
    </citation>
    <scope>NUCLEOTIDE SEQUENCE [LARGE SCALE GENOMIC DNA]</scope>
</reference>
<name>A0A857N5M9_9BACT</name>